<dbReference type="NCBIfam" id="TIGR00486">
    <property type="entry name" value="YbgI_SA1388"/>
    <property type="match status" value="1"/>
</dbReference>
<feature type="binding site" evidence="5">
    <location>
        <position position="66"/>
    </location>
    <ligand>
        <name>a divalent metal cation</name>
        <dbReference type="ChEBI" id="CHEBI:60240"/>
        <label>1</label>
    </ligand>
</feature>
<dbReference type="EMBL" id="CP031517">
    <property type="protein sequence ID" value="QOS39737.1"/>
    <property type="molecule type" value="Genomic_DNA"/>
</dbReference>
<dbReference type="Gene3D" id="3.40.1390.30">
    <property type="entry name" value="NIF3 (NGG1p interacting factor 3)-like"/>
    <property type="match status" value="2"/>
</dbReference>
<dbReference type="FunFam" id="3.40.1390.30:FF:000001">
    <property type="entry name" value="GTP cyclohydrolase 1 type 2"/>
    <property type="match status" value="1"/>
</dbReference>
<dbReference type="GO" id="GO:0005737">
    <property type="term" value="C:cytoplasm"/>
    <property type="evidence" value="ECO:0007669"/>
    <property type="project" value="TreeGrafter"/>
</dbReference>
<feature type="binding site" evidence="5">
    <location>
        <position position="224"/>
    </location>
    <ligand>
        <name>a divalent metal cation</name>
        <dbReference type="ChEBI" id="CHEBI:60240"/>
        <label>1</label>
    </ligand>
</feature>
<dbReference type="PANTHER" id="PTHR13799">
    <property type="entry name" value="NGG1 INTERACTING FACTOR 3"/>
    <property type="match status" value="1"/>
</dbReference>
<dbReference type="Proteomes" id="UP000593591">
    <property type="component" value="Chromosome"/>
</dbReference>
<reference evidence="6 7" key="1">
    <citation type="submission" date="2018-08" db="EMBL/GenBank/DDBJ databases">
        <title>The first complete genome of Treponema rectale (CHPAT), a commensal spirochete of the bovine rectum.</title>
        <authorList>
            <person name="Staton G.J."/>
            <person name="Clegg S.R."/>
            <person name="Carter S.D."/>
            <person name="Radford A.D."/>
            <person name="Darby A."/>
            <person name="Hall N."/>
            <person name="Birtles R.J."/>
            <person name="Evans N.J."/>
        </authorList>
    </citation>
    <scope>NUCLEOTIDE SEQUENCE [LARGE SCALE GENOMIC DNA]</scope>
    <source>
        <strain evidence="6 7">CHPA</strain>
    </source>
</reference>
<evidence type="ECO:0000313" key="6">
    <source>
        <dbReference type="EMBL" id="QOS39737.1"/>
    </source>
</evidence>
<dbReference type="KEGG" id="trc:DYE49_04360"/>
<name>A0A7M1XJV7_9SPIR</name>
<feature type="binding site" evidence="5">
    <location>
        <position position="67"/>
    </location>
    <ligand>
        <name>a divalent metal cation</name>
        <dbReference type="ChEBI" id="CHEBI:60240"/>
        <label>1</label>
    </ligand>
</feature>
<evidence type="ECO:0000256" key="1">
    <source>
        <dbReference type="ARBA" id="ARBA00006964"/>
    </source>
</evidence>
<evidence type="ECO:0000256" key="2">
    <source>
        <dbReference type="ARBA" id="ARBA00011643"/>
    </source>
</evidence>
<sequence>MNERKLLHRLGLLFPKNLSEFYDHPGYQTGNKDMNQEVKKVFLCLDFTEACLSAAIKFNPDIIITHHPFFFGSKPKIRKNDLLKAKLEREVISKLHCPIYSYHTNFDKAKNGMNDTLFAFLGFQVDEIGKDGCLRITYLKEGKTTSEIARYLADKFHFDYVGYLDNQKLNFRIGMVAGGAGNDFSWAIDEHCDLYISGDSAHHARVDMRRYCLNYIELPHECEEIGFMLGMSKALKDIDPTLEIEEFRFEEPYTLVKR</sequence>
<evidence type="ECO:0000256" key="3">
    <source>
        <dbReference type="ARBA" id="ARBA00022112"/>
    </source>
</evidence>
<dbReference type="AlphaFoldDB" id="A0A7M1XJV7"/>
<dbReference type="InterPro" id="IPR002678">
    <property type="entry name" value="DUF34/NIF3"/>
</dbReference>
<proteinExistence type="inferred from homology"/>
<accession>A0A7M1XJV7</accession>
<dbReference type="InterPro" id="IPR036069">
    <property type="entry name" value="DUF34/NIF3_sf"/>
</dbReference>
<dbReference type="PANTHER" id="PTHR13799:SF14">
    <property type="entry name" value="GTP CYCLOHYDROLASE 1 TYPE 2 HOMOLOG"/>
    <property type="match status" value="1"/>
</dbReference>
<comment type="similarity">
    <text evidence="1">Belongs to the GTP cyclohydrolase I type 2/NIF3 family.</text>
</comment>
<gene>
    <name evidence="6" type="ORF">DYE49_04360</name>
</gene>
<evidence type="ECO:0000256" key="4">
    <source>
        <dbReference type="ARBA" id="ARBA00022723"/>
    </source>
</evidence>
<feature type="binding site" evidence="5">
    <location>
        <position position="220"/>
    </location>
    <ligand>
        <name>a divalent metal cation</name>
        <dbReference type="ChEBI" id="CHEBI:60240"/>
        <label>1</label>
    </ligand>
</feature>
<feature type="binding site" evidence="5">
    <location>
        <position position="107"/>
    </location>
    <ligand>
        <name>a divalent metal cation</name>
        <dbReference type="ChEBI" id="CHEBI:60240"/>
        <label>1</label>
    </ligand>
</feature>
<organism evidence="6 7">
    <name type="scientific">Treponema rectale</name>
    <dbReference type="NCBI Taxonomy" id="744512"/>
    <lineage>
        <taxon>Bacteria</taxon>
        <taxon>Pseudomonadati</taxon>
        <taxon>Spirochaetota</taxon>
        <taxon>Spirochaetia</taxon>
        <taxon>Spirochaetales</taxon>
        <taxon>Treponemataceae</taxon>
        <taxon>Treponema</taxon>
    </lineage>
</organism>
<keyword evidence="4 5" id="KW-0479">Metal-binding</keyword>
<comment type="subunit">
    <text evidence="2">Homohexamer.</text>
</comment>
<evidence type="ECO:0000256" key="5">
    <source>
        <dbReference type="PIRSR" id="PIRSR602678-1"/>
    </source>
</evidence>
<evidence type="ECO:0000313" key="7">
    <source>
        <dbReference type="Proteomes" id="UP000593591"/>
    </source>
</evidence>
<protein>
    <recommendedName>
        <fullName evidence="3">GTP cyclohydrolase 1 type 2 homolog</fullName>
    </recommendedName>
</protein>
<dbReference type="Pfam" id="PF01784">
    <property type="entry name" value="DUF34_NIF3"/>
    <property type="match status" value="1"/>
</dbReference>
<dbReference type="GO" id="GO:0046872">
    <property type="term" value="F:metal ion binding"/>
    <property type="evidence" value="ECO:0007669"/>
    <property type="project" value="UniProtKB-KW"/>
</dbReference>
<dbReference type="SUPFAM" id="SSF102705">
    <property type="entry name" value="NIF3 (NGG1p interacting factor 3)-like"/>
    <property type="match status" value="1"/>
</dbReference>